<dbReference type="Proteomes" id="UP001597347">
    <property type="component" value="Unassembled WGS sequence"/>
</dbReference>
<dbReference type="RefSeq" id="WP_377932230.1">
    <property type="nucleotide sequence ID" value="NZ_JBHUEA010000004.1"/>
</dbReference>
<reference evidence="2" key="1">
    <citation type="journal article" date="2019" name="Int. J. Syst. Evol. Microbiol.">
        <title>The Global Catalogue of Microorganisms (GCM) 10K type strain sequencing project: providing services to taxonomists for standard genome sequencing and annotation.</title>
        <authorList>
            <consortium name="The Broad Institute Genomics Platform"/>
            <consortium name="The Broad Institute Genome Sequencing Center for Infectious Disease"/>
            <person name="Wu L."/>
            <person name="Ma J."/>
        </authorList>
    </citation>
    <scope>NUCLEOTIDE SEQUENCE [LARGE SCALE GENOMIC DNA]</scope>
    <source>
        <strain evidence="2">CGMCC 1.12471</strain>
    </source>
</reference>
<evidence type="ECO:0008006" key="3">
    <source>
        <dbReference type="Google" id="ProtNLM"/>
    </source>
</evidence>
<gene>
    <name evidence="1" type="ORF">ACFSBI_03875</name>
</gene>
<protein>
    <recommendedName>
        <fullName evidence="3">DUF2786 domain-containing protein</fullName>
    </recommendedName>
</protein>
<keyword evidence="2" id="KW-1185">Reference proteome</keyword>
<evidence type="ECO:0000313" key="1">
    <source>
        <dbReference type="EMBL" id="MFD1720676.1"/>
    </source>
</evidence>
<sequence length="248" mass="26972">MAESMTVEARIAHFLRVSEDAGATQAERDTAGREAERLLAKHAIDRLTLPADGATRAARETIERRTLLARGGKGTIALDVVVGLIAAAEALGLVAHYRDRRIPIWDAPAEEPGVELVVTGFASDLDLALPLLESLRTQATVAMWAWWRAEPMHRRIPRYDALLARCDFARSFGLGAAERLRTTRAAAVESTGTALVVASRESAVRDWVAANLRTRRVTDRRSFSGYGRGQGFTAGLRSTGTAQRALGR</sequence>
<dbReference type="EMBL" id="JBHUEA010000004">
    <property type="protein sequence ID" value="MFD1720676.1"/>
    <property type="molecule type" value="Genomic_DNA"/>
</dbReference>
<proteinExistence type="predicted"/>
<evidence type="ECO:0000313" key="2">
    <source>
        <dbReference type="Proteomes" id="UP001597347"/>
    </source>
</evidence>
<organism evidence="1 2">
    <name type="scientific">Amnibacterium endophyticum</name>
    <dbReference type="NCBI Taxonomy" id="2109337"/>
    <lineage>
        <taxon>Bacteria</taxon>
        <taxon>Bacillati</taxon>
        <taxon>Actinomycetota</taxon>
        <taxon>Actinomycetes</taxon>
        <taxon>Micrococcales</taxon>
        <taxon>Microbacteriaceae</taxon>
        <taxon>Amnibacterium</taxon>
    </lineage>
</organism>
<accession>A0ABW4LBI1</accession>
<name>A0ABW4LBI1_9MICO</name>
<comment type="caution">
    <text evidence="1">The sequence shown here is derived from an EMBL/GenBank/DDBJ whole genome shotgun (WGS) entry which is preliminary data.</text>
</comment>